<protein>
    <recommendedName>
        <fullName evidence="2">Metallo-beta-lactamase domain-containing protein</fullName>
    </recommendedName>
</protein>
<dbReference type="PANTHER" id="PTHR43546">
    <property type="entry name" value="UPF0173 METAL-DEPENDENT HYDROLASE MJ1163-RELATED"/>
    <property type="match status" value="1"/>
</dbReference>
<evidence type="ECO:0000256" key="1">
    <source>
        <dbReference type="ARBA" id="ARBA00022801"/>
    </source>
</evidence>
<proteinExistence type="predicted"/>
<dbReference type="AlphaFoldDB" id="A0A0P6Y8M9"/>
<dbReference type="STRING" id="70996.SE18_17210"/>
<reference evidence="3 4" key="1">
    <citation type="submission" date="2015-07" db="EMBL/GenBank/DDBJ databases">
        <title>Whole genome sequence of Herpetosiphon geysericola DSM 7119.</title>
        <authorList>
            <person name="Hemp J."/>
            <person name="Ward L.M."/>
            <person name="Pace L.A."/>
            <person name="Fischer W.W."/>
        </authorList>
    </citation>
    <scope>NUCLEOTIDE SEQUENCE [LARGE SCALE GENOMIC DNA]</scope>
    <source>
        <strain evidence="3 4">DSM 7119</strain>
    </source>
</reference>
<evidence type="ECO:0000313" key="3">
    <source>
        <dbReference type="EMBL" id="KPL85391.1"/>
    </source>
</evidence>
<gene>
    <name evidence="3" type="ORF">SE18_17210</name>
</gene>
<dbReference type="OrthoDB" id="9805728at2"/>
<keyword evidence="4" id="KW-1185">Reference proteome</keyword>
<evidence type="ECO:0000259" key="2">
    <source>
        <dbReference type="Pfam" id="PF12706"/>
    </source>
</evidence>
<dbReference type="InterPro" id="IPR036866">
    <property type="entry name" value="RibonucZ/Hydroxyglut_hydro"/>
</dbReference>
<dbReference type="SUPFAM" id="SSF56281">
    <property type="entry name" value="Metallo-hydrolase/oxidoreductase"/>
    <property type="match status" value="1"/>
</dbReference>
<dbReference type="PANTHER" id="PTHR43546:SF9">
    <property type="entry name" value="L-ASCORBATE-6-PHOSPHATE LACTONASE ULAG-RELATED"/>
    <property type="match status" value="1"/>
</dbReference>
<accession>A0A0P6Y8M9</accession>
<comment type="caution">
    <text evidence="3">The sequence shown here is derived from an EMBL/GenBank/DDBJ whole genome shotgun (WGS) entry which is preliminary data.</text>
</comment>
<dbReference type="InterPro" id="IPR050114">
    <property type="entry name" value="UPF0173_UPF0282_UlaG_hydrolase"/>
</dbReference>
<dbReference type="RefSeq" id="WP_054535691.1">
    <property type="nucleotide sequence ID" value="NZ_LGKP01000025.1"/>
</dbReference>
<evidence type="ECO:0000313" key="4">
    <source>
        <dbReference type="Proteomes" id="UP000050277"/>
    </source>
</evidence>
<dbReference type="GO" id="GO:0016787">
    <property type="term" value="F:hydrolase activity"/>
    <property type="evidence" value="ECO:0007669"/>
    <property type="project" value="UniProtKB-KW"/>
</dbReference>
<dbReference type="Pfam" id="PF12706">
    <property type="entry name" value="Lactamase_B_2"/>
    <property type="match status" value="1"/>
</dbReference>
<dbReference type="Proteomes" id="UP000050277">
    <property type="component" value="Unassembled WGS sequence"/>
</dbReference>
<dbReference type="EMBL" id="LGKP01000025">
    <property type="protein sequence ID" value="KPL85391.1"/>
    <property type="molecule type" value="Genomic_DNA"/>
</dbReference>
<dbReference type="InterPro" id="IPR001279">
    <property type="entry name" value="Metallo-B-lactamas"/>
</dbReference>
<dbReference type="PATRIC" id="fig|70996.4.peg.315"/>
<keyword evidence="1" id="KW-0378">Hydrolase</keyword>
<sequence length="267" mass="28642">MQINVTYVGTATVLLEIDGLRILTDPVFDPAGSSQVTQVEPNLEFGLYKQQSAALQPAELGTIDVVLLSHDDHYDNLDTAGRAFLPHAKQVLTTEAGSGRLQQQGATNVQGLAEWQSITLTTAQGLPLTITAVPAQHGPVELLPIIGDVIGFVLEYPNFEHGPIYISGDTVLFAGIQQIAERYAIGTAFLHVGAAQFAPTGPTLFTFDADQALQAAQVLNPKTLIPIHFDGWQHFSQGQAEIEQAFVAARAIQPQWLALGLVTALEV</sequence>
<name>A0A0P6Y8M9_9CHLR</name>
<dbReference type="Gene3D" id="3.60.15.10">
    <property type="entry name" value="Ribonuclease Z/Hydroxyacylglutathione hydrolase-like"/>
    <property type="match status" value="1"/>
</dbReference>
<organism evidence="3 4">
    <name type="scientific">Herpetosiphon geysericola</name>
    <dbReference type="NCBI Taxonomy" id="70996"/>
    <lineage>
        <taxon>Bacteria</taxon>
        <taxon>Bacillati</taxon>
        <taxon>Chloroflexota</taxon>
        <taxon>Chloroflexia</taxon>
        <taxon>Herpetosiphonales</taxon>
        <taxon>Herpetosiphonaceae</taxon>
        <taxon>Herpetosiphon</taxon>
    </lineage>
</organism>
<feature type="domain" description="Metallo-beta-lactamase" evidence="2">
    <location>
        <begin position="21"/>
        <end position="229"/>
    </location>
</feature>